<evidence type="ECO:0000313" key="10">
    <source>
        <dbReference type="EMBL" id="GEK83086.1"/>
    </source>
</evidence>
<dbReference type="RefSeq" id="WP_146854380.1">
    <property type="nucleotide sequence ID" value="NZ_BAAAHR010000001.1"/>
</dbReference>
<dbReference type="Proteomes" id="UP000522688">
    <property type="component" value="Unassembled WGS sequence"/>
</dbReference>
<keyword evidence="6 9" id="KW-1133">Transmembrane helix</keyword>
<dbReference type="GO" id="GO:0009103">
    <property type="term" value="P:lipopolysaccharide biosynthetic process"/>
    <property type="evidence" value="ECO:0007669"/>
    <property type="project" value="UniProtKB-ARBA"/>
</dbReference>
<proteinExistence type="predicted"/>
<evidence type="ECO:0000256" key="3">
    <source>
        <dbReference type="ARBA" id="ARBA00022676"/>
    </source>
</evidence>
<evidence type="ECO:0000313" key="13">
    <source>
        <dbReference type="Proteomes" id="UP000522688"/>
    </source>
</evidence>
<evidence type="ECO:0000256" key="6">
    <source>
        <dbReference type="ARBA" id="ARBA00022989"/>
    </source>
</evidence>
<feature type="transmembrane region" description="Helical" evidence="9">
    <location>
        <begin position="332"/>
        <end position="348"/>
    </location>
</feature>
<dbReference type="AlphaFoldDB" id="A0A7W3JIB8"/>
<accession>A0A7W3JIB8</accession>
<reference evidence="10 12" key="1">
    <citation type="submission" date="2019-07" db="EMBL/GenBank/DDBJ databases">
        <title>Whole genome shotgun sequence of Frigoribacterium faeni NBRC 103066.</title>
        <authorList>
            <person name="Hosoyama A."/>
            <person name="Uohara A."/>
            <person name="Ohji S."/>
            <person name="Ichikawa N."/>
        </authorList>
    </citation>
    <scope>NUCLEOTIDE SEQUENCE [LARGE SCALE GENOMIC DNA]</scope>
    <source>
        <strain evidence="10 12">NBRC 103066</strain>
    </source>
</reference>
<dbReference type="GO" id="GO:0005886">
    <property type="term" value="C:plasma membrane"/>
    <property type="evidence" value="ECO:0007669"/>
    <property type="project" value="UniProtKB-SubCell"/>
</dbReference>
<dbReference type="GO" id="GO:0016763">
    <property type="term" value="F:pentosyltransferase activity"/>
    <property type="evidence" value="ECO:0007669"/>
    <property type="project" value="TreeGrafter"/>
</dbReference>
<keyword evidence="2" id="KW-1003">Cell membrane</keyword>
<evidence type="ECO:0000313" key="12">
    <source>
        <dbReference type="Proteomes" id="UP000321154"/>
    </source>
</evidence>
<evidence type="ECO:0000256" key="9">
    <source>
        <dbReference type="SAM" id="Phobius"/>
    </source>
</evidence>
<sequence length="665" mass="70769">MTSTLNRPRVTDAVAPDAPVRTPRQDPPRVARASWLRRHGASLAWLLPVLAVAAVVQSLNMAGSPQRIDDEGTYVAQAWAVQNLGELAHYTYWYDHPPVGWLQISAYTALTGAFSRYSIAVLAGREAMVFFTVVAVALLWMLARKVGLGRVAASAAALVFAVSPLAVQFHRTVYLDNVATPWLLAAFLFALSRRHQLAGYAAASASFGIAVLSKETYLLALPFLAWTMFRGADKSTRRYTLSIAASLLVLIGLSYVALAAVKGELLPGAGRVSLLEGITFQLGTRESSGSVFDTGSLFFATVSQWWQLDQVLIVLGAAASVVGLFLKRVRPIAAMMVFLIAFMFRPGGYLPVPYVIMLLPFAALLVAAVSESAVTTWRARHASRGTTAVRRTGSVAWIAVSVAAVIAIVPLWSTQLRGFFLSDLDAPMRDAQGWISDNVPKDSRLLVDDAMWVDLVDDGFARDNVIWFYKLDTDGAVQAQSPNGWRDSDFIVTTESVRTSGGSSAGIQSALDNSSVVASFGTGDQTVDIRRIDSDGAAQAATDADTAAAARSQVGAELAQNPSLQVSGVFRQALEDGRIDPRAVIVLGQLASTGAVTVADPQALPGESEGLFRQLVVTPADGQTVDGLAAWIEGLGATYAPESVTPVDDGLLVTFSALPPDGILG</sequence>
<keyword evidence="7 9" id="KW-0472">Membrane</keyword>
<protein>
    <submittedName>
        <fullName evidence="11">4-amino-4-deoxy-L-arabinose transferase-like glycosyltransferase</fullName>
    </submittedName>
</protein>
<keyword evidence="5 9" id="KW-0812">Transmembrane</keyword>
<reference evidence="11 13" key="2">
    <citation type="submission" date="2020-07" db="EMBL/GenBank/DDBJ databases">
        <title>Sequencing the genomes of 1000 actinobacteria strains.</title>
        <authorList>
            <person name="Klenk H.-P."/>
        </authorList>
    </citation>
    <scope>NUCLEOTIDE SEQUENCE [LARGE SCALE GENOMIC DNA]</scope>
    <source>
        <strain evidence="11 13">DSM 10309</strain>
    </source>
</reference>
<evidence type="ECO:0000256" key="1">
    <source>
        <dbReference type="ARBA" id="ARBA00004651"/>
    </source>
</evidence>
<dbReference type="Proteomes" id="UP000321154">
    <property type="component" value="Unassembled WGS sequence"/>
</dbReference>
<dbReference type="EMBL" id="JACGWW010000002">
    <property type="protein sequence ID" value="MBA8813397.1"/>
    <property type="molecule type" value="Genomic_DNA"/>
</dbReference>
<gene>
    <name evidence="11" type="ORF">FB463_001646</name>
    <name evidence="10" type="ORF">FFA01_13950</name>
</gene>
<evidence type="ECO:0000256" key="8">
    <source>
        <dbReference type="SAM" id="MobiDB-lite"/>
    </source>
</evidence>
<name>A0A7W3JIB8_9MICO</name>
<feature type="transmembrane region" description="Helical" evidence="9">
    <location>
        <begin position="239"/>
        <end position="261"/>
    </location>
</feature>
<feature type="transmembrane region" description="Helical" evidence="9">
    <location>
        <begin position="354"/>
        <end position="374"/>
    </location>
</feature>
<feature type="transmembrane region" description="Helical" evidence="9">
    <location>
        <begin position="197"/>
        <end position="227"/>
    </location>
</feature>
<dbReference type="PANTHER" id="PTHR33908:SF11">
    <property type="entry name" value="MEMBRANE PROTEIN"/>
    <property type="match status" value="1"/>
</dbReference>
<evidence type="ECO:0000313" key="11">
    <source>
        <dbReference type="EMBL" id="MBA8813397.1"/>
    </source>
</evidence>
<evidence type="ECO:0000256" key="5">
    <source>
        <dbReference type="ARBA" id="ARBA00022692"/>
    </source>
</evidence>
<keyword evidence="12" id="KW-1185">Reference proteome</keyword>
<feature type="transmembrane region" description="Helical" evidence="9">
    <location>
        <begin position="149"/>
        <end position="167"/>
    </location>
</feature>
<feature type="transmembrane region" description="Helical" evidence="9">
    <location>
        <begin position="42"/>
        <end position="59"/>
    </location>
</feature>
<dbReference type="OrthoDB" id="3207667at2"/>
<dbReference type="InterPro" id="IPR050297">
    <property type="entry name" value="LipidA_mod_glycosyltrf_83"/>
</dbReference>
<comment type="subcellular location">
    <subcellularLocation>
        <location evidence="1">Cell membrane</location>
        <topology evidence="1">Multi-pass membrane protein</topology>
    </subcellularLocation>
</comment>
<comment type="caution">
    <text evidence="11">The sequence shown here is derived from an EMBL/GenBank/DDBJ whole genome shotgun (WGS) entry which is preliminary data.</text>
</comment>
<organism evidence="11 13">
    <name type="scientific">Frigoribacterium faeni</name>
    <dbReference type="NCBI Taxonomy" id="145483"/>
    <lineage>
        <taxon>Bacteria</taxon>
        <taxon>Bacillati</taxon>
        <taxon>Actinomycetota</taxon>
        <taxon>Actinomycetes</taxon>
        <taxon>Micrococcales</taxon>
        <taxon>Microbacteriaceae</taxon>
        <taxon>Frigoribacterium</taxon>
    </lineage>
</organism>
<keyword evidence="3" id="KW-0328">Glycosyltransferase</keyword>
<dbReference type="PANTHER" id="PTHR33908">
    <property type="entry name" value="MANNOSYLTRANSFERASE YKCB-RELATED"/>
    <property type="match status" value="1"/>
</dbReference>
<feature type="transmembrane region" description="Helical" evidence="9">
    <location>
        <begin position="395"/>
        <end position="413"/>
    </location>
</feature>
<evidence type="ECO:0000256" key="4">
    <source>
        <dbReference type="ARBA" id="ARBA00022679"/>
    </source>
</evidence>
<feature type="transmembrane region" description="Helical" evidence="9">
    <location>
        <begin position="126"/>
        <end position="143"/>
    </location>
</feature>
<dbReference type="EMBL" id="BJUV01000011">
    <property type="protein sequence ID" value="GEK83086.1"/>
    <property type="molecule type" value="Genomic_DNA"/>
</dbReference>
<feature type="region of interest" description="Disordered" evidence="8">
    <location>
        <begin position="1"/>
        <end position="28"/>
    </location>
</feature>
<evidence type="ECO:0000256" key="7">
    <source>
        <dbReference type="ARBA" id="ARBA00023136"/>
    </source>
</evidence>
<evidence type="ECO:0000256" key="2">
    <source>
        <dbReference type="ARBA" id="ARBA00022475"/>
    </source>
</evidence>
<keyword evidence="4 11" id="KW-0808">Transferase</keyword>
<feature type="transmembrane region" description="Helical" evidence="9">
    <location>
        <begin position="305"/>
        <end position="325"/>
    </location>
</feature>